<organism evidence="2 3">
    <name type="scientific">Pseudomonas spelaei</name>
    <dbReference type="NCBI Taxonomy" id="1055469"/>
    <lineage>
        <taxon>Bacteria</taxon>
        <taxon>Pseudomonadati</taxon>
        <taxon>Pseudomonadota</taxon>
        <taxon>Gammaproteobacteria</taxon>
        <taxon>Pseudomonadales</taxon>
        <taxon>Pseudomonadaceae</taxon>
        <taxon>Pseudomonas</taxon>
    </lineage>
</organism>
<evidence type="ECO:0000313" key="2">
    <source>
        <dbReference type="EMBL" id="MUF05758.1"/>
    </source>
</evidence>
<dbReference type="PROSITE" id="PS51257">
    <property type="entry name" value="PROKAR_LIPOPROTEIN"/>
    <property type="match status" value="1"/>
</dbReference>
<keyword evidence="1" id="KW-0732">Signal</keyword>
<evidence type="ECO:0000313" key="3">
    <source>
        <dbReference type="Proteomes" id="UP000438196"/>
    </source>
</evidence>
<sequence length="146" mass="15692">MKAFLQILVVLSTALLMTACQSGPPPPPTVEAPMQKIVLDKWVQVRLCIDGSNTIDGKLINSRLCAQTQKYELFGGPVIKLAGQHGYVGSPSPQEAIKGFSATDDGITYTLKCEQLPKVSAEAGDSFHCAFDGNNLPLIRADITYP</sequence>
<dbReference type="EMBL" id="WNNK01000012">
    <property type="protein sequence ID" value="MUF05758.1"/>
    <property type="molecule type" value="Genomic_DNA"/>
</dbReference>
<keyword evidence="3" id="KW-1185">Reference proteome</keyword>
<feature type="signal peptide" evidence="1">
    <location>
        <begin position="1"/>
        <end position="22"/>
    </location>
</feature>
<comment type="caution">
    <text evidence="2">The sequence shown here is derived from an EMBL/GenBank/DDBJ whole genome shotgun (WGS) entry which is preliminary data.</text>
</comment>
<dbReference type="OrthoDB" id="7005691at2"/>
<proteinExistence type="predicted"/>
<reference evidence="2 3" key="1">
    <citation type="submission" date="2019-11" db="EMBL/GenBank/DDBJ databases">
        <title>Pseudomonas karstica sp. nov. and Pseudomonas spelaei sp. nov. from karst caves.</title>
        <authorList>
            <person name="Zeman M."/>
        </authorList>
    </citation>
    <scope>NUCLEOTIDE SEQUENCE [LARGE SCALE GENOMIC DNA]</scope>
    <source>
        <strain evidence="2 3">CCM 7893</strain>
    </source>
</reference>
<dbReference type="AlphaFoldDB" id="A0A6I3W808"/>
<dbReference type="RefSeq" id="WP_155584021.1">
    <property type="nucleotide sequence ID" value="NZ_JBHSTH010000017.1"/>
</dbReference>
<dbReference type="Proteomes" id="UP000438196">
    <property type="component" value="Unassembled WGS sequence"/>
</dbReference>
<name>A0A6I3W808_9PSED</name>
<gene>
    <name evidence="2" type="ORF">GNF76_15495</name>
</gene>
<protein>
    <recommendedName>
        <fullName evidence="4">Lipoprotein</fullName>
    </recommendedName>
</protein>
<accession>A0A6I3W808</accession>
<evidence type="ECO:0008006" key="4">
    <source>
        <dbReference type="Google" id="ProtNLM"/>
    </source>
</evidence>
<feature type="chain" id="PRO_5026123015" description="Lipoprotein" evidence="1">
    <location>
        <begin position="23"/>
        <end position="146"/>
    </location>
</feature>
<evidence type="ECO:0000256" key="1">
    <source>
        <dbReference type="SAM" id="SignalP"/>
    </source>
</evidence>